<sequence>MNKLKKIITLSCVMGTPILASENVEILRLPVKSVEVPNIESIQEPHLTNYVSASGEVSVDEKEFLSKAGGTYIQNLFYKNSDLIMDNIVNINESIEFDGIRFTIEEVLVSNKKAIIVTSTEKLNGDTFDQFETINGSMELENFKYIDINAYIPEFESTDEEIANVTMQSSVSVNLSKDKTKLLHLFEYEIGHGNLYGKPMEIRITDLGKNIRSRHKVDVNLNELLEKSMQWGYVNTEVSKKVNNIDDYINFEIGVLSELEINSLNQPILDILPSAFNIDRIQYGNNAFNERGLSIIADNYQILEENFENISFFLRDALTGEEFSSNGAAYSSIGEGNMRILNVKFNDIYNERNMSNLEDMELMVEIEEYEAASDCSVEISFLLPRDELIKKEGRINMNLEHSNIVEFTLDPLGLTLLFEGDDKVKDIDDDGTIITKDLSHEVKLLYRDDTTKVLNKGNSLTSYGTIVKDFVLSDENGTSIIDIYNVKGIIIDGETILIE</sequence>
<dbReference type="Proteomes" id="UP000188637">
    <property type="component" value="Unassembled WGS sequence"/>
</dbReference>
<organism evidence="1 2">
    <name type="scientific">Candidatus Epulonipiscium fishelsonii</name>
    <dbReference type="NCBI Taxonomy" id="77094"/>
    <lineage>
        <taxon>Bacteria</taxon>
        <taxon>Bacillati</taxon>
        <taxon>Bacillota</taxon>
        <taxon>Clostridia</taxon>
        <taxon>Lachnospirales</taxon>
        <taxon>Lachnospiraceae</taxon>
        <taxon>Candidatus Epulonipiscium</taxon>
    </lineage>
</organism>
<evidence type="ECO:0000313" key="1">
    <source>
        <dbReference type="EMBL" id="ONI46260.1"/>
    </source>
</evidence>
<gene>
    <name evidence="1" type="ORF">AN640_03725</name>
</gene>
<accession>A0ACC8XIY9</accession>
<name>A0ACC8XIY9_9FIRM</name>
<protein>
    <submittedName>
        <fullName evidence="1">Uncharacterized protein</fullName>
    </submittedName>
</protein>
<comment type="caution">
    <text evidence="1">The sequence shown here is derived from an EMBL/GenBank/DDBJ whole genome shotgun (WGS) entry which is preliminary data.</text>
</comment>
<keyword evidence="2" id="KW-1185">Reference proteome</keyword>
<dbReference type="EMBL" id="LJHD01000029">
    <property type="protein sequence ID" value="ONI46260.1"/>
    <property type="molecule type" value="Genomic_DNA"/>
</dbReference>
<reference evidence="1" key="1">
    <citation type="submission" date="2016-08" db="EMBL/GenBank/DDBJ databases">
        <authorList>
            <person name="Ngugi D.K."/>
            <person name="Miyake S."/>
            <person name="Stingl U."/>
        </authorList>
    </citation>
    <scope>NUCLEOTIDE SEQUENCE</scope>
    <source>
        <strain evidence="1">SCG-D08WGA-EpuloA1</strain>
    </source>
</reference>
<evidence type="ECO:0000313" key="2">
    <source>
        <dbReference type="Proteomes" id="UP000188637"/>
    </source>
</evidence>
<proteinExistence type="predicted"/>